<dbReference type="AlphaFoldDB" id="A0A1I0ELH4"/>
<dbReference type="InterPro" id="IPR009050">
    <property type="entry name" value="Globin-like_sf"/>
</dbReference>
<keyword evidence="3 6" id="KW-0349">Heme</keyword>
<evidence type="ECO:0000256" key="7">
    <source>
        <dbReference type="PIRSR" id="PIRSR002030-1"/>
    </source>
</evidence>
<dbReference type="GO" id="GO:0019825">
    <property type="term" value="F:oxygen binding"/>
    <property type="evidence" value="ECO:0007669"/>
    <property type="project" value="InterPro"/>
</dbReference>
<evidence type="ECO:0000256" key="3">
    <source>
        <dbReference type="ARBA" id="ARBA00022617"/>
    </source>
</evidence>
<keyword evidence="5 6" id="KW-0408">Iron</keyword>
<reference evidence="9 10" key="1">
    <citation type="submission" date="2016-10" db="EMBL/GenBank/DDBJ databases">
        <authorList>
            <person name="de Groot N.N."/>
        </authorList>
    </citation>
    <scope>NUCLEOTIDE SEQUENCE [LARGE SCALE GENOMIC DNA]</scope>
    <source>
        <strain evidence="9 10">CGMCC 4.5598</strain>
    </source>
</reference>
<proteinExistence type="inferred from homology"/>
<dbReference type="InterPro" id="IPR012292">
    <property type="entry name" value="Globin/Proto"/>
</dbReference>
<dbReference type="InterPro" id="IPR016339">
    <property type="entry name" value="Hemoglobin_trunc_I"/>
</dbReference>
<evidence type="ECO:0000256" key="6">
    <source>
        <dbReference type="PIRNR" id="PIRNR002030"/>
    </source>
</evidence>
<dbReference type="CDD" id="cd00454">
    <property type="entry name" value="TrHb1_N"/>
    <property type="match status" value="1"/>
</dbReference>
<dbReference type="GO" id="GO:0005344">
    <property type="term" value="F:oxygen carrier activity"/>
    <property type="evidence" value="ECO:0007669"/>
    <property type="project" value="UniProtKB-UniRule"/>
</dbReference>
<dbReference type="Gene3D" id="1.10.490.10">
    <property type="entry name" value="Globins"/>
    <property type="match status" value="1"/>
</dbReference>
<dbReference type="Proteomes" id="UP000199361">
    <property type="component" value="Unassembled WGS sequence"/>
</dbReference>
<evidence type="ECO:0000256" key="4">
    <source>
        <dbReference type="ARBA" id="ARBA00022723"/>
    </source>
</evidence>
<protein>
    <recommendedName>
        <fullName evidence="6">Group 1 truncated hemoglobin</fullName>
    </recommendedName>
</protein>
<organism evidence="9 10">
    <name type="scientific">Nonomuraea wenchangensis</name>
    <dbReference type="NCBI Taxonomy" id="568860"/>
    <lineage>
        <taxon>Bacteria</taxon>
        <taxon>Bacillati</taxon>
        <taxon>Actinomycetota</taxon>
        <taxon>Actinomycetes</taxon>
        <taxon>Streptosporangiales</taxon>
        <taxon>Streptosporangiaceae</taxon>
        <taxon>Nonomuraea</taxon>
    </lineage>
</organism>
<keyword evidence="4 6" id="KW-0479">Metal-binding</keyword>
<dbReference type="InterPro" id="IPR001486">
    <property type="entry name" value="Hemoglobin_trunc"/>
</dbReference>
<dbReference type="Pfam" id="PF01152">
    <property type="entry name" value="Bac_globin"/>
    <property type="match status" value="1"/>
</dbReference>
<evidence type="ECO:0000313" key="9">
    <source>
        <dbReference type="EMBL" id="SET45820.1"/>
    </source>
</evidence>
<dbReference type="OrthoDB" id="9798157at2"/>
<keyword evidence="10" id="KW-1185">Reference proteome</keyword>
<name>A0A1I0ELH4_9ACTN</name>
<keyword evidence="2 6" id="KW-0813">Transport</keyword>
<feature type="binding site" description="proximal binding residue" evidence="7">
    <location>
        <position position="70"/>
    </location>
    <ligand>
        <name>heme</name>
        <dbReference type="ChEBI" id="CHEBI:30413"/>
    </ligand>
    <ligandPart>
        <name>Fe</name>
        <dbReference type="ChEBI" id="CHEBI:18248"/>
    </ligandPart>
</feature>
<dbReference type="SUPFAM" id="SSF46458">
    <property type="entry name" value="Globin-like"/>
    <property type="match status" value="1"/>
</dbReference>
<dbReference type="PIRSF" id="PIRSF002030">
    <property type="entry name" value="Globin_Protozoa/Cyanobacteria"/>
    <property type="match status" value="1"/>
</dbReference>
<evidence type="ECO:0000256" key="5">
    <source>
        <dbReference type="ARBA" id="ARBA00023004"/>
    </source>
</evidence>
<dbReference type="GO" id="GO:0020037">
    <property type="term" value="F:heme binding"/>
    <property type="evidence" value="ECO:0007669"/>
    <property type="project" value="InterPro"/>
</dbReference>
<sequence length="123" mass="12496">MASIFDRIGGASAVSAVVDDFYGRVLADPRLASHFTGTDMSKLKSHQRSFVAAALGGPQEYRGKSMGEAHAGLGITAEQFDAVVAHLAGALEHCGVEGETITAIAGALAPLKAQIVSGEATAA</sequence>
<evidence type="ECO:0000256" key="8">
    <source>
        <dbReference type="PIRSR" id="PIRSR601486-1"/>
    </source>
</evidence>
<dbReference type="GO" id="GO:0046872">
    <property type="term" value="F:metal ion binding"/>
    <property type="evidence" value="ECO:0007669"/>
    <property type="project" value="UniProtKB-UniRule"/>
</dbReference>
<evidence type="ECO:0000256" key="1">
    <source>
        <dbReference type="ARBA" id="ARBA00009660"/>
    </source>
</evidence>
<comment type="cofactor">
    <cofactor evidence="7">
        <name>heme</name>
        <dbReference type="ChEBI" id="CHEBI:30413"/>
    </cofactor>
    <text evidence="7">Binds 1 heme group per subunit.</text>
</comment>
<accession>A0A1I0ELH4</accession>
<dbReference type="RefSeq" id="WP_091079185.1">
    <property type="nucleotide sequence ID" value="NZ_FOHX01000003.1"/>
</dbReference>
<keyword evidence="6" id="KW-0561">Oxygen transport</keyword>
<dbReference type="EMBL" id="FOHX01000003">
    <property type="protein sequence ID" value="SET45820.1"/>
    <property type="molecule type" value="Genomic_DNA"/>
</dbReference>
<comment type="similarity">
    <text evidence="1 6">Belongs to the truncated hemoglobin family. Group I subfamily.</text>
</comment>
<dbReference type="STRING" id="568860.SAMN05421811_10395"/>
<evidence type="ECO:0000313" key="10">
    <source>
        <dbReference type="Proteomes" id="UP000199361"/>
    </source>
</evidence>
<evidence type="ECO:0000256" key="2">
    <source>
        <dbReference type="ARBA" id="ARBA00022448"/>
    </source>
</evidence>
<gene>
    <name evidence="9" type="ORF">SAMN05421811_10395</name>
</gene>
<feature type="binding site" description="distal binding residue" evidence="8">
    <location>
        <position position="46"/>
    </location>
    <ligand>
        <name>heme</name>
        <dbReference type="ChEBI" id="CHEBI:30413"/>
    </ligand>
    <ligandPart>
        <name>Fe</name>
        <dbReference type="ChEBI" id="CHEBI:18248"/>
    </ligandPart>
</feature>